<evidence type="ECO:0000313" key="2">
    <source>
        <dbReference type="EMBL" id="MFC7433914.1"/>
    </source>
</evidence>
<feature type="chain" id="PRO_5045654141" description="Lipocalin-like protein" evidence="1">
    <location>
        <begin position="33"/>
        <end position="183"/>
    </location>
</feature>
<evidence type="ECO:0000256" key="1">
    <source>
        <dbReference type="SAM" id="SignalP"/>
    </source>
</evidence>
<accession>A0ABW2R760</accession>
<dbReference type="Proteomes" id="UP001596495">
    <property type="component" value="Unassembled WGS sequence"/>
</dbReference>
<feature type="signal peptide" evidence="1">
    <location>
        <begin position="1"/>
        <end position="32"/>
    </location>
</feature>
<sequence>MNQRCHTPRGRRWLRPVLLGLAAAGLSASALAAEPKATPTASAPDFSGTWRVEWCDKARPQADCGGFTVFLFQKGERLCGNHHGATVNLSRLDDGEPRSIVGAVAGRKAVMTVHSTRASEAGTLFLAVAEHQGRALQWRVVDTVTGDGTDHVVAQKATLRREANDERNEAWQAARDACRKSFD</sequence>
<reference evidence="3" key="1">
    <citation type="journal article" date="2019" name="Int. J. Syst. Evol. Microbiol.">
        <title>The Global Catalogue of Microorganisms (GCM) 10K type strain sequencing project: providing services to taxonomists for standard genome sequencing and annotation.</title>
        <authorList>
            <consortium name="The Broad Institute Genomics Platform"/>
            <consortium name="The Broad Institute Genome Sequencing Center for Infectious Disease"/>
            <person name="Wu L."/>
            <person name="Ma J."/>
        </authorList>
    </citation>
    <scope>NUCLEOTIDE SEQUENCE [LARGE SCALE GENOMIC DNA]</scope>
    <source>
        <strain evidence="3">CCUG 54518</strain>
    </source>
</reference>
<dbReference type="EMBL" id="JBHTBX010000002">
    <property type="protein sequence ID" value="MFC7433914.1"/>
    <property type="molecule type" value="Genomic_DNA"/>
</dbReference>
<evidence type="ECO:0008006" key="4">
    <source>
        <dbReference type="Google" id="ProtNLM"/>
    </source>
</evidence>
<organism evidence="2 3">
    <name type="scientific">Hydrogenophaga bisanensis</name>
    <dbReference type="NCBI Taxonomy" id="439611"/>
    <lineage>
        <taxon>Bacteria</taxon>
        <taxon>Pseudomonadati</taxon>
        <taxon>Pseudomonadota</taxon>
        <taxon>Betaproteobacteria</taxon>
        <taxon>Burkholderiales</taxon>
        <taxon>Comamonadaceae</taxon>
        <taxon>Hydrogenophaga</taxon>
    </lineage>
</organism>
<keyword evidence="3" id="KW-1185">Reference proteome</keyword>
<evidence type="ECO:0000313" key="3">
    <source>
        <dbReference type="Proteomes" id="UP001596495"/>
    </source>
</evidence>
<protein>
    <recommendedName>
        <fullName evidence="4">Lipocalin-like protein</fullName>
    </recommendedName>
</protein>
<keyword evidence="1" id="KW-0732">Signal</keyword>
<dbReference type="RefSeq" id="WP_382254537.1">
    <property type="nucleotide sequence ID" value="NZ_JBHTBX010000002.1"/>
</dbReference>
<proteinExistence type="predicted"/>
<name>A0ABW2R760_9BURK</name>
<gene>
    <name evidence="2" type="ORF">ACFQNJ_05255</name>
</gene>
<comment type="caution">
    <text evidence="2">The sequence shown here is derived from an EMBL/GenBank/DDBJ whole genome shotgun (WGS) entry which is preliminary data.</text>
</comment>